<reference evidence="5" key="1">
    <citation type="submission" date="2018-05" db="EMBL/GenBank/DDBJ databases">
        <authorList>
            <person name="Lanie J.A."/>
            <person name="Ng W.-L."/>
            <person name="Kazmierczak K.M."/>
            <person name="Andrzejewski T.M."/>
            <person name="Davidsen T.M."/>
            <person name="Wayne K.J."/>
            <person name="Tettelin H."/>
            <person name="Glass J.I."/>
            <person name="Rusch D."/>
            <person name="Podicherti R."/>
            <person name="Tsui H.-C.T."/>
            <person name="Winkler M.E."/>
        </authorList>
    </citation>
    <scope>NUCLEOTIDE SEQUENCE</scope>
</reference>
<feature type="non-terminal residue" evidence="5">
    <location>
        <position position="115"/>
    </location>
</feature>
<name>A0A382QM28_9ZZZZ</name>
<keyword evidence="3" id="KW-0012">Acyltransferase</keyword>
<dbReference type="GO" id="GO:0008080">
    <property type="term" value="F:N-acetyltransferase activity"/>
    <property type="evidence" value="ECO:0007669"/>
    <property type="project" value="TreeGrafter"/>
</dbReference>
<sequence>MVRELAEYENLLDQYVATEEQFQEALFGKKPIAEALVGELEDELIAFALFFHNFSTFVGKPGLYLEDLYVKPPYRSRGFGKAFLRHLARIALERGCARFEWTVLDWNEPAIRAYD</sequence>
<gene>
    <name evidence="5" type="ORF">METZ01_LOCUS338824</name>
</gene>
<dbReference type="Pfam" id="PF00583">
    <property type="entry name" value="Acetyltransf_1"/>
    <property type="match status" value="1"/>
</dbReference>
<feature type="domain" description="N-acetyltransferase" evidence="4">
    <location>
        <begin position="1"/>
        <end position="115"/>
    </location>
</feature>
<organism evidence="5">
    <name type="scientific">marine metagenome</name>
    <dbReference type="NCBI Taxonomy" id="408172"/>
    <lineage>
        <taxon>unclassified sequences</taxon>
        <taxon>metagenomes</taxon>
        <taxon>ecological metagenomes</taxon>
    </lineage>
</organism>
<evidence type="ECO:0000313" key="5">
    <source>
        <dbReference type="EMBL" id="SVC85970.1"/>
    </source>
</evidence>
<evidence type="ECO:0000256" key="2">
    <source>
        <dbReference type="ARBA" id="ARBA00022679"/>
    </source>
</evidence>
<dbReference type="PROSITE" id="PS51186">
    <property type="entry name" value="GNAT"/>
    <property type="match status" value="1"/>
</dbReference>
<comment type="similarity">
    <text evidence="1">Belongs to the acetyltransferase family.</text>
</comment>
<dbReference type="InterPro" id="IPR051016">
    <property type="entry name" value="Diverse_Substrate_AcTransf"/>
</dbReference>
<keyword evidence="2" id="KW-0808">Transferase</keyword>
<evidence type="ECO:0000256" key="3">
    <source>
        <dbReference type="ARBA" id="ARBA00023315"/>
    </source>
</evidence>
<dbReference type="FunFam" id="3.40.630.30:FF:000064">
    <property type="entry name" value="GNAT family acetyltransferase"/>
    <property type="match status" value="1"/>
</dbReference>
<protein>
    <recommendedName>
        <fullName evidence="4">N-acetyltransferase domain-containing protein</fullName>
    </recommendedName>
</protein>
<dbReference type="EMBL" id="UINC01115154">
    <property type="protein sequence ID" value="SVC85970.1"/>
    <property type="molecule type" value="Genomic_DNA"/>
</dbReference>
<dbReference type="PANTHER" id="PTHR10545">
    <property type="entry name" value="DIAMINE N-ACETYLTRANSFERASE"/>
    <property type="match status" value="1"/>
</dbReference>
<evidence type="ECO:0000256" key="1">
    <source>
        <dbReference type="ARBA" id="ARBA00008694"/>
    </source>
</evidence>
<dbReference type="InterPro" id="IPR016181">
    <property type="entry name" value="Acyl_CoA_acyltransferase"/>
</dbReference>
<dbReference type="PANTHER" id="PTHR10545:SF29">
    <property type="entry name" value="GH14572P-RELATED"/>
    <property type="match status" value="1"/>
</dbReference>
<dbReference type="AlphaFoldDB" id="A0A382QM28"/>
<dbReference type="Gene3D" id="3.40.630.30">
    <property type="match status" value="1"/>
</dbReference>
<dbReference type="SUPFAM" id="SSF55729">
    <property type="entry name" value="Acyl-CoA N-acyltransferases (Nat)"/>
    <property type="match status" value="1"/>
</dbReference>
<proteinExistence type="inferred from homology"/>
<accession>A0A382QM28</accession>
<evidence type="ECO:0000259" key="4">
    <source>
        <dbReference type="PROSITE" id="PS51186"/>
    </source>
</evidence>
<dbReference type="InterPro" id="IPR000182">
    <property type="entry name" value="GNAT_dom"/>
</dbReference>
<dbReference type="CDD" id="cd04301">
    <property type="entry name" value="NAT_SF"/>
    <property type="match status" value="1"/>
</dbReference>